<dbReference type="PANTHER" id="PTHR24322">
    <property type="entry name" value="PKSB"/>
    <property type="match status" value="1"/>
</dbReference>
<dbReference type="SUPFAM" id="SSF51735">
    <property type="entry name" value="NAD(P)-binding Rossmann-fold domains"/>
    <property type="match status" value="1"/>
</dbReference>
<feature type="transmembrane region" description="Helical" evidence="13">
    <location>
        <begin position="6"/>
        <end position="27"/>
    </location>
</feature>
<evidence type="ECO:0000256" key="6">
    <source>
        <dbReference type="ARBA" id="ARBA00023002"/>
    </source>
</evidence>
<keyword evidence="3 13" id="KW-0812">Transmembrane</keyword>
<evidence type="ECO:0000256" key="3">
    <source>
        <dbReference type="ARBA" id="ARBA00022692"/>
    </source>
</evidence>
<dbReference type="CDD" id="cd05339">
    <property type="entry name" value="17beta-HSDXI-like_SDR_c"/>
    <property type="match status" value="1"/>
</dbReference>
<evidence type="ECO:0000256" key="4">
    <source>
        <dbReference type="ARBA" id="ARBA00022857"/>
    </source>
</evidence>
<dbReference type="PRINTS" id="PR00080">
    <property type="entry name" value="SDRFAMILY"/>
</dbReference>
<keyword evidence="5 13" id="KW-1133">Transmembrane helix</keyword>
<dbReference type="Pfam" id="PF00106">
    <property type="entry name" value="adh_short"/>
    <property type="match status" value="1"/>
</dbReference>
<evidence type="ECO:0000256" key="2">
    <source>
        <dbReference type="ARBA" id="ARBA00006484"/>
    </source>
</evidence>
<dbReference type="InterPro" id="IPR002347">
    <property type="entry name" value="SDR_fam"/>
</dbReference>
<evidence type="ECO:0000256" key="7">
    <source>
        <dbReference type="ARBA" id="ARBA00023098"/>
    </source>
</evidence>
<dbReference type="FunFam" id="3.40.50.720:FF:000131">
    <property type="entry name" value="Short-chain dehydrogenase/reductase 3"/>
    <property type="match status" value="1"/>
</dbReference>
<dbReference type="OrthoDB" id="10253736at2759"/>
<dbReference type="PRINTS" id="PR00081">
    <property type="entry name" value="GDHRDH"/>
</dbReference>
<dbReference type="RefSeq" id="XP_031562401.1">
    <property type="nucleotide sequence ID" value="XM_031706541.1"/>
</dbReference>
<keyword evidence="14" id="KW-1185">Reference proteome</keyword>
<comment type="function">
    <text evidence="9">Catalyzes the reduction of all-trans-retinal to all-trans-retinol in the presence of NADPH.</text>
</comment>
<dbReference type="Gene3D" id="3.40.50.720">
    <property type="entry name" value="NAD(P)-binding Rossmann-like Domain"/>
    <property type="match status" value="1"/>
</dbReference>
<accession>A0A6P8I4L1</accession>
<gene>
    <name evidence="15" type="primary">LOC116298163</name>
</gene>
<evidence type="ECO:0000256" key="5">
    <source>
        <dbReference type="ARBA" id="ARBA00022989"/>
    </source>
</evidence>
<comment type="similarity">
    <text evidence="2 12">Belongs to the short-chain dehydrogenases/reductases (SDR) family.</text>
</comment>
<dbReference type="AlphaFoldDB" id="A0A6P8I4L1"/>
<organism evidence="14 15">
    <name type="scientific">Actinia tenebrosa</name>
    <name type="common">Australian red waratah sea anemone</name>
    <dbReference type="NCBI Taxonomy" id="6105"/>
    <lineage>
        <taxon>Eukaryota</taxon>
        <taxon>Metazoa</taxon>
        <taxon>Cnidaria</taxon>
        <taxon>Anthozoa</taxon>
        <taxon>Hexacorallia</taxon>
        <taxon>Actiniaria</taxon>
        <taxon>Actiniidae</taxon>
        <taxon>Actinia</taxon>
    </lineage>
</organism>
<protein>
    <recommendedName>
        <fullName evidence="10">Short-chain dehydrogenase/reductase 3</fullName>
    </recommendedName>
    <alternativeName>
        <fullName evidence="11">Retinal short-chain dehydrogenase/reductase 1</fullName>
    </alternativeName>
</protein>
<dbReference type="KEGG" id="aten:116298163"/>
<dbReference type="PANTHER" id="PTHR24322:SF736">
    <property type="entry name" value="RETINOL DEHYDROGENASE 10"/>
    <property type="match status" value="1"/>
</dbReference>
<evidence type="ECO:0000256" key="10">
    <source>
        <dbReference type="ARBA" id="ARBA00068717"/>
    </source>
</evidence>
<dbReference type="PROSITE" id="PS00061">
    <property type="entry name" value="ADH_SHORT"/>
    <property type="match status" value="1"/>
</dbReference>
<evidence type="ECO:0000313" key="14">
    <source>
        <dbReference type="Proteomes" id="UP000515163"/>
    </source>
</evidence>
<dbReference type="InterPro" id="IPR036291">
    <property type="entry name" value="NAD(P)-bd_dom_sf"/>
</dbReference>
<keyword evidence="6" id="KW-0560">Oxidoreductase</keyword>
<keyword evidence="4" id="KW-0521">NADP</keyword>
<evidence type="ECO:0000256" key="1">
    <source>
        <dbReference type="ARBA" id="ARBA00004141"/>
    </source>
</evidence>
<evidence type="ECO:0000256" key="12">
    <source>
        <dbReference type="RuleBase" id="RU000363"/>
    </source>
</evidence>
<name>A0A6P8I4L1_ACTTE</name>
<keyword evidence="8 13" id="KW-0472">Membrane</keyword>
<comment type="subcellular location">
    <subcellularLocation>
        <location evidence="1">Membrane</location>
        <topology evidence="1">Multi-pass membrane protein</topology>
    </subcellularLocation>
</comment>
<dbReference type="InterPro" id="IPR020904">
    <property type="entry name" value="Sc_DH/Rdtase_CS"/>
</dbReference>
<dbReference type="GO" id="GO:0052650">
    <property type="term" value="F:all-trans-retinol dehydrogenase (NADP+) activity"/>
    <property type="evidence" value="ECO:0007669"/>
    <property type="project" value="UniProtKB-ARBA"/>
</dbReference>
<dbReference type="InParanoid" id="A0A6P8I4L1"/>
<evidence type="ECO:0000256" key="9">
    <source>
        <dbReference type="ARBA" id="ARBA00059620"/>
    </source>
</evidence>
<dbReference type="GO" id="GO:0016020">
    <property type="term" value="C:membrane"/>
    <property type="evidence" value="ECO:0007669"/>
    <property type="project" value="UniProtKB-SubCell"/>
</dbReference>
<feature type="transmembrane region" description="Helical" evidence="13">
    <location>
        <begin position="39"/>
        <end position="57"/>
    </location>
</feature>
<sequence length="306" mass="34076">MWLITEIFVVLFKILGTILESIFRKIVPPKKKDISGQTVLITGAGGGLGIQLAIAFIKQGAAKLILWDINEEANERTASQVRALGKEAVTYTCDCCQREEVYRVAELVKQEHGFVDILVNNAGILSGKRLLSLTDEQIQKTIELNVLANFWTTRSFIPQMMERNHGNIVTISSSAGSFPCAYLIDYCTSKHGSVGFTEALQRELYVLGYDGINTTLVQPFFIDTGISWYPKARFPKLNPILKPDYAANKIVSAVLRDEKQVFLPRNLAISLALKAILPLKALYILNDFLGLGIDEHYPRPDAKKAN</sequence>
<dbReference type="Proteomes" id="UP000515163">
    <property type="component" value="Unplaced"/>
</dbReference>
<reference evidence="15" key="1">
    <citation type="submission" date="2025-08" db="UniProtKB">
        <authorList>
            <consortium name="RefSeq"/>
        </authorList>
    </citation>
    <scope>IDENTIFICATION</scope>
    <source>
        <tissue evidence="15">Tentacle</tissue>
    </source>
</reference>
<proteinExistence type="inferred from homology"/>
<evidence type="ECO:0000313" key="15">
    <source>
        <dbReference type="RefSeq" id="XP_031562401.1"/>
    </source>
</evidence>
<dbReference type="GeneID" id="116298163"/>
<keyword evidence="7" id="KW-0443">Lipid metabolism</keyword>
<evidence type="ECO:0000256" key="11">
    <source>
        <dbReference type="ARBA" id="ARBA00082544"/>
    </source>
</evidence>
<evidence type="ECO:0000256" key="13">
    <source>
        <dbReference type="SAM" id="Phobius"/>
    </source>
</evidence>
<evidence type="ECO:0000256" key="8">
    <source>
        <dbReference type="ARBA" id="ARBA00023136"/>
    </source>
</evidence>